<organism evidence="2 3">
    <name type="scientific">Planococcus liqunii</name>
    <dbReference type="NCBI Taxonomy" id="3058394"/>
    <lineage>
        <taxon>Bacteria</taxon>
        <taxon>Bacillati</taxon>
        <taxon>Bacillota</taxon>
        <taxon>Bacilli</taxon>
        <taxon>Bacillales</taxon>
        <taxon>Caryophanaceae</taxon>
        <taxon>Planococcus</taxon>
    </lineage>
</organism>
<dbReference type="PROSITE" id="PS50965">
    <property type="entry name" value="NERD"/>
    <property type="match status" value="1"/>
</dbReference>
<reference evidence="2 3" key="1">
    <citation type="submission" date="2023-06" db="EMBL/GenBank/DDBJ databases">
        <title>Novel species in genus Planococcus.</title>
        <authorList>
            <person name="Ning S."/>
        </authorList>
    </citation>
    <scope>NUCLEOTIDE SEQUENCE [LARGE SCALE GENOMIC DNA]</scope>
    <source>
        <strain evidence="2 3">N064</strain>
    </source>
</reference>
<dbReference type="RefSeq" id="WP_301725796.1">
    <property type="nucleotide sequence ID" value="NZ_JAUJWW010000002.1"/>
</dbReference>
<evidence type="ECO:0000259" key="1">
    <source>
        <dbReference type="PROSITE" id="PS50965"/>
    </source>
</evidence>
<keyword evidence="3" id="KW-1185">Reference proteome</keyword>
<name>A0ABT8MPY2_9BACL</name>
<gene>
    <name evidence="2" type="ORF">QWY15_06530</name>
</gene>
<dbReference type="EMBL" id="JAUJWW010000002">
    <property type="protein sequence ID" value="MDN7226952.1"/>
    <property type="molecule type" value="Genomic_DNA"/>
</dbReference>
<sequence>MNDHLLAQMIIAERLSKNHRSWQHLAADLKNSLAGASGESRTLALLKRELDLKADPIILTDLSLPYKEGYAQIDLLLLHQGFICVVEVKNIKGEFFFDSDNFQFHRRIDGRLEGMRNPESQLHRAVKAAEKILAVPVHGVIVLASRSGRVVEGPKNYPVVSLDYLPFI</sequence>
<dbReference type="InterPro" id="IPR011528">
    <property type="entry name" value="NERD"/>
</dbReference>
<protein>
    <submittedName>
        <fullName evidence="2">Nuclease-related domain-containing protein</fullName>
    </submittedName>
</protein>
<dbReference type="Pfam" id="PF08378">
    <property type="entry name" value="NERD"/>
    <property type="match status" value="1"/>
</dbReference>
<comment type="caution">
    <text evidence="2">The sequence shown here is derived from an EMBL/GenBank/DDBJ whole genome shotgun (WGS) entry which is preliminary data.</text>
</comment>
<proteinExistence type="predicted"/>
<feature type="domain" description="NERD" evidence="1">
    <location>
        <begin position="34"/>
        <end position="152"/>
    </location>
</feature>
<evidence type="ECO:0000313" key="3">
    <source>
        <dbReference type="Proteomes" id="UP001172054"/>
    </source>
</evidence>
<evidence type="ECO:0000313" key="2">
    <source>
        <dbReference type="EMBL" id="MDN7226952.1"/>
    </source>
</evidence>
<dbReference type="Proteomes" id="UP001172054">
    <property type="component" value="Unassembled WGS sequence"/>
</dbReference>
<accession>A0ABT8MPY2</accession>